<feature type="non-terminal residue" evidence="3">
    <location>
        <position position="1"/>
    </location>
</feature>
<feature type="compositionally biased region" description="Low complexity" evidence="1">
    <location>
        <begin position="174"/>
        <end position="184"/>
    </location>
</feature>
<evidence type="ECO:0000313" key="3">
    <source>
        <dbReference type="EMBL" id="MBC8547844.1"/>
    </source>
</evidence>
<evidence type="ECO:0000256" key="1">
    <source>
        <dbReference type="SAM" id="MobiDB-lite"/>
    </source>
</evidence>
<proteinExistence type="predicted"/>
<dbReference type="EMBL" id="JACRST010000049">
    <property type="protein sequence ID" value="MBC8547844.1"/>
    <property type="molecule type" value="Genomic_DNA"/>
</dbReference>
<feature type="transmembrane region" description="Helical" evidence="2">
    <location>
        <begin position="228"/>
        <end position="250"/>
    </location>
</feature>
<evidence type="ECO:0000256" key="2">
    <source>
        <dbReference type="SAM" id="Phobius"/>
    </source>
</evidence>
<dbReference type="Proteomes" id="UP000653127">
    <property type="component" value="Unassembled WGS sequence"/>
</dbReference>
<organism evidence="3 4">
    <name type="scientific">Ligaoa zhengdingensis</name>
    <dbReference type="NCBI Taxonomy" id="2763658"/>
    <lineage>
        <taxon>Bacteria</taxon>
        <taxon>Bacillati</taxon>
        <taxon>Bacillota</taxon>
        <taxon>Clostridia</taxon>
        <taxon>Eubacteriales</taxon>
        <taxon>Oscillospiraceae</taxon>
        <taxon>Ligaoa</taxon>
    </lineage>
</organism>
<sequence>DDMAAELTRAIAKVRLMQAVAEVNGLNASRYTAASWNAVQAAQAEAKALLANENATEEELTGAATKLANAVKGLKTKSGSSGSVSKVNDNDYWNGIIEKINGTEKGGIVNATLESGAMTLAAVIDAAAAKGVALNIEIGGKAYLLSNYAIDASAVYYSAAELIAMADGKAPAAGDAAGSGNANPETGGEAGTTVAPTIGSAAVPAPEAPAVIAPEAPAEAAETEMNSVSLWVIVAVAIAAVAAIGGAIYCSHRKRRNS</sequence>
<comment type="caution">
    <text evidence="3">The sequence shown here is derived from an EMBL/GenBank/DDBJ whole genome shotgun (WGS) entry which is preliminary data.</text>
</comment>
<dbReference type="AlphaFoldDB" id="A0A926E2E6"/>
<keyword evidence="2" id="KW-0812">Transmembrane</keyword>
<keyword evidence="2" id="KW-0472">Membrane</keyword>
<accession>A0A926E2E6</accession>
<gene>
    <name evidence="3" type="ORF">H8711_13075</name>
</gene>
<reference evidence="3" key="1">
    <citation type="submission" date="2020-08" db="EMBL/GenBank/DDBJ databases">
        <title>Genome public.</title>
        <authorList>
            <person name="Liu C."/>
            <person name="Sun Q."/>
        </authorList>
    </citation>
    <scope>NUCLEOTIDE SEQUENCE</scope>
    <source>
        <strain evidence="3">NSJ-31</strain>
    </source>
</reference>
<dbReference type="RefSeq" id="WP_249283828.1">
    <property type="nucleotide sequence ID" value="NZ_JACRST010000049.1"/>
</dbReference>
<keyword evidence="4" id="KW-1185">Reference proteome</keyword>
<name>A0A926E2E6_9FIRM</name>
<evidence type="ECO:0000313" key="4">
    <source>
        <dbReference type="Proteomes" id="UP000653127"/>
    </source>
</evidence>
<dbReference type="Gene3D" id="1.20.1270.70">
    <property type="entry name" value="Designed single chain three-helix bundle"/>
    <property type="match status" value="1"/>
</dbReference>
<keyword evidence="2" id="KW-1133">Transmembrane helix</keyword>
<protein>
    <submittedName>
        <fullName evidence="3">Uncharacterized protein</fullName>
    </submittedName>
</protein>
<feature type="region of interest" description="Disordered" evidence="1">
    <location>
        <begin position="174"/>
        <end position="195"/>
    </location>
</feature>
<dbReference type="Pfam" id="PF07554">
    <property type="entry name" value="FIVAR"/>
    <property type="match status" value="1"/>
</dbReference>